<reference evidence="2 4" key="2">
    <citation type="submission" date="2016-10" db="EMBL/GenBank/DDBJ databases">
        <authorList>
            <person name="Varghese N."/>
            <person name="Submissions S."/>
        </authorList>
    </citation>
    <scope>NUCLEOTIDE SEQUENCE [LARGE SCALE GENOMIC DNA]</scope>
    <source>
        <strain evidence="2 4">DSM 22150</strain>
    </source>
</reference>
<dbReference type="RefSeq" id="WP_068621119.1">
    <property type="nucleotide sequence ID" value="NZ_FJNB01000002.1"/>
</dbReference>
<dbReference type="CDD" id="cd07505">
    <property type="entry name" value="HAD_BPGM-like"/>
    <property type="match status" value="1"/>
</dbReference>
<dbReference type="Proteomes" id="UP000076878">
    <property type="component" value="Unassembled WGS sequence"/>
</dbReference>
<dbReference type="InterPro" id="IPR041492">
    <property type="entry name" value="HAD_2"/>
</dbReference>
<dbReference type="Proteomes" id="UP000199280">
    <property type="component" value="Unassembled WGS sequence"/>
</dbReference>
<dbReference type="SFLD" id="SFLDS00003">
    <property type="entry name" value="Haloacid_Dehalogenase"/>
    <property type="match status" value="1"/>
</dbReference>
<dbReference type="EMBL" id="FNYT01000018">
    <property type="protein sequence ID" value="SEJ58162.1"/>
    <property type="molecule type" value="Genomic_DNA"/>
</dbReference>
<evidence type="ECO:0000313" key="4">
    <source>
        <dbReference type="Proteomes" id="UP000199280"/>
    </source>
</evidence>
<dbReference type="InterPro" id="IPR023214">
    <property type="entry name" value="HAD_sf"/>
</dbReference>
<dbReference type="EMBL" id="FJNB01000002">
    <property type="protein sequence ID" value="CZQ85329.1"/>
    <property type="molecule type" value="Genomic_DNA"/>
</dbReference>
<dbReference type="PANTHER" id="PTHR18901">
    <property type="entry name" value="2-DEOXYGLUCOSE-6-PHOSPHATE PHOSPHATASE 2"/>
    <property type="match status" value="1"/>
</dbReference>
<accession>A0A143YC98</accession>
<gene>
    <name evidence="2" type="ORF">SAMN05216375_11823</name>
    <name evidence="1" type="ORF">TR210_449</name>
</gene>
<evidence type="ECO:0000313" key="1">
    <source>
        <dbReference type="EMBL" id="CZQ85329.1"/>
    </source>
</evidence>
<dbReference type="NCBIfam" id="TIGR01509">
    <property type="entry name" value="HAD-SF-IA-v3"/>
    <property type="match status" value="1"/>
</dbReference>
<evidence type="ECO:0000313" key="2">
    <source>
        <dbReference type="EMBL" id="SEJ58162.1"/>
    </source>
</evidence>
<dbReference type="PRINTS" id="PR00413">
    <property type="entry name" value="HADHALOGNASE"/>
</dbReference>
<dbReference type="Gene3D" id="3.40.50.1000">
    <property type="entry name" value="HAD superfamily/HAD-like"/>
    <property type="match status" value="1"/>
</dbReference>
<proteinExistence type="predicted"/>
<dbReference type="Pfam" id="PF13419">
    <property type="entry name" value="HAD_2"/>
    <property type="match status" value="1"/>
</dbReference>
<evidence type="ECO:0000313" key="3">
    <source>
        <dbReference type="Proteomes" id="UP000076878"/>
    </source>
</evidence>
<dbReference type="OrthoDB" id="9792518at2"/>
<keyword evidence="4" id="KW-1185">Reference proteome</keyword>
<dbReference type="SFLD" id="SFLDG01129">
    <property type="entry name" value="C1.5:_HAD__Beta-PGM__Phosphata"/>
    <property type="match status" value="1"/>
</dbReference>
<dbReference type="GO" id="GO:0016791">
    <property type="term" value="F:phosphatase activity"/>
    <property type="evidence" value="ECO:0007669"/>
    <property type="project" value="TreeGrafter"/>
</dbReference>
<dbReference type="Gene3D" id="1.10.150.240">
    <property type="entry name" value="Putative phosphatase, domain 2"/>
    <property type="match status" value="1"/>
</dbReference>
<dbReference type="InterPro" id="IPR023198">
    <property type="entry name" value="PGP-like_dom2"/>
</dbReference>
<dbReference type="PANTHER" id="PTHR18901:SF38">
    <property type="entry name" value="PSEUDOURIDINE-5'-PHOSPHATASE"/>
    <property type="match status" value="1"/>
</dbReference>
<dbReference type="InterPro" id="IPR006439">
    <property type="entry name" value="HAD-SF_hydro_IA"/>
</dbReference>
<dbReference type="STRING" id="640938.TR210_449"/>
<protein>
    <submittedName>
        <fullName evidence="2">Haloacid dehalogenase superfamily, subfamily IA, variant 3 with third motif having DD or ED/haloacid dehalogenase superfamily, subfamily IA, variant 1 with third motif having Dx(3-4)D or Dx(3-4)E</fullName>
    </submittedName>
</protein>
<sequence>MMLEAAIFDLDGTLLDSMPIWQGLGENYLLQKKVQPAPGLQDTLKTLSLQQAAQHFQTVYGLQEAEETIIAEIETLIADSYRYEIPLKAGAAEQLQSLQERGIKMCIATATERNLAESALERLDIRKYFSTVLTSSEVGAGKEDPRIYQRALEQLGAPIAKTIVFEDALHAIETATAAGFRVVGVHDETAAQDRERIEALTEQYIYSFSDWKG</sequence>
<dbReference type="NCBIfam" id="TIGR01549">
    <property type="entry name" value="HAD-SF-IA-v1"/>
    <property type="match status" value="1"/>
</dbReference>
<dbReference type="InterPro" id="IPR036412">
    <property type="entry name" value="HAD-like_sf"/>
</dbReference>
<dbReference type="AlphaFoldDB" id="A0A143YC98"/>
<name>A0A143YC98_9LACT</name>
<organism evidence="1 3">
    <name type="scientific">Trichococcus ilyis</name>
    <dbReference type="NCBI Taxonomy" id="640938"/>
    <lineage>
        <taxon>Bacteria</taxon>
        <taxon>Bacillati</taxon>
        <taxon>Bacillota</taxon>
        <taxon>Bacilli</taxon>
        <taxon>Lactobacillales</taxon>
        <taxon>Carnobacteriaceae</taxon>
        <taxon>Trichococcus</taxon>
    </lineage>
</organism>
<reference evidence="1 3" key="1">
    <citation type="submission" date="2016-02" db="EMBL/GenBank/DDBJ databases">
        <authorList>
            <person name="Wen L."/>
            <person name="He K."/>
            <person name="Yang H."/>
        </authorList>
    </citation>
    <scope>NUCLEOTIDE SEQUENCE [LARGE SCALE GENOMIC DNA]</scope>
    <source>
        <strain evidence="1">Trichococcus_R210</strain>
    </source>
</reference>
<dbReference type="SUPFAM" id="SSF56784">
    <property type="entry name" value="HAD-like"/>
    <property type="match status" value="1"/>
</dbReference>